<protein>
    <submittedName>
        <fullName evidence="4">Response regulator</fullName>
    </submittedName>
</protein>
<evidence type="ECO:0000259" key="3">
    <source>
        <dbReference type="PROSITE" id="PS51832"/>
    </source>
</evidence>
<keyword evidence="5" id="KW-1185">Reference proteome</keyword>
<dbReference type="InterPro" id="IPR011006">
    <property type="entry name" value="CheY-like_superfamily"/>
</dbReference>
<dbReference type="PROSITE" id="PS50110">
    <property type="entry name" value="RESPONSE_REGULATORY"/>
    <property type="match status" value="1"/>
</dbReference>
<reference evidence="4 5" key="1">
    <citation type="submission" date="2019-12" db="EMBL/GenBank/DDBJ databases">
        <title>Comparative genomics gives insights into the taxonomy of the Azoarcus-Aromatoleum group and reveals separate origins of nif in the plant-associated Azoarcus and non-plant-associated Aromatoleum sub-groups.</title>
        <authorList>
            <person name="Lafos M."/>
            <person name="Maluk M."/>
            <person name="Batista M."/>
            <person name="Junghare M."/>
            <person name="Carmona M."/>
            <person name="Faoro H."/>
            <person name="Cruz L.M."/>
            <person name="Battistoni F."/>
            <person name="De Souza E."/>
            <person name="Pedrosa F."/>
            <person name="Chen W.-M."/>
            <person name="Poole P.S."/>
            <person name="Dixon R.A."/>
            <person name="James E.K."/>
        </authorList>
    </citation>
    <scope>NUCLEOTIDE SEQUENCE [LARGE SCALE GENOMIC DNA]</scope>
    <source>
        <strain evidence="4 5">ToN1</strain>
    </source>
</reference>
<dbReference type="Pfam" id="PF00072">
    <property type="entry name" value="Response_reg"/>
    <property type="match status" value="1"/>
</dbReference>
<accession>A0ABX1MKL5</accession>
<dbReference type="InterPro" id="IPR052020">
    <property type="entry name" value="Cyclic_di-GMP/3'3'-cGAMP_PDE"/>
</dbReference>
<organism evidence="4 5">
    <name type="scientific">Aromatoleum petrolei</name>
    <dbReference type="NCBI Taxonomy" id="76116"/>
    <lineage>
        <taxon>Bacteria</taxon>
        <taxon>Pseudomonadati</taxon>
        <taxon>Pseudomonadota</taxon>
        <taxon>Betaproteobacteria</taxon>
        <taxon>Rhodocyclales</taxon>
        <taxon>Rhodocyclaceae</taxon>
        <taxon>Aromatoleum</taxon>
    </lineage>
</organism>
<dbReference type="Proteomes" id="UP000652074">
    <property type="component" value="Unassembled WGS sequence"/>
</dbReference>
<dbReference type="InterPro" id="IPR037522">
    <property type="entry name" value="HD_GYP_dom"/>
</dbReference>
<feature type="domain" description="Response regulatory" evidence="2">
    <location>
        <begin position="5"/>
        <end position="121"/>
    </location>
</feature>
<dbReference type="PANTHER" id="PTHR45228">
    <property type="entry name" value="CYCLIC DI-GMP PHOSPHODIESTERASE TM_0186-RELATED"/>
    <property type="match status" value="1"/>
</dbReference>
<dbReference type="InterPro" id="IPR003607">
    <property type="entry name" value="HD/PDEase_dom"/>
</dbReference>
<dbReference type="SUPFAM" id="SSF109604">
    <property type="entry name" value="HD-domain/PDEase-like"/>
    <property type="match status" value="1"/>
</dbReference>
<feature type="domain" description="HD-GYP" evidence="3">
    <location>
        <begin position="148"/>
        <end position="371"/>
    </location>
</feature>
<comment type="caution">
    <text evidence="4">The sequence shown here is derived from an EMBL/GenBank/DDBJ whole genome shotgun (WGS) entry which is preliminary data.</text>
</comment>
<dbReference type="SMART" id="SM00448">
    <property type="entry name" value="REC"/>
    <property type="match status" value="1"/>
</dbReference>
<dbReference type="PANTHER" id="PTHR45228:SF5">
    <property type="entry name" value="CYCLIC DI-GMP PHOSPHODIESTERASE VC_1348-RELATED"/>
    <property type="match status" value="1"/>
</dbReference>
<dbReference type="Gene3D" id="1.10.3210.10">
    <property type="entry name" value="Hypothetical protein af1432"/>
    <property type="match status" value="1"/>
</dbReference>
<dbReference type="Pfam" id="PF13487">
    <property type="entry name" value="HD_5"/>
    <property type="match status" value="1"/>
</dbReference>
<evidence type="ECO:0000313" key="4">
    <source>
        <dbReference type="EMBL" id="NMF86910.1"/>
    </source>
</evidence>
<keyword evidence="1" id="KW-0597">Phosphoprotein</keyword>
<dbReference type="CDD" id="cd00077">
    <property type="entry name" value="HDc"/>
    <property type="match status" value="1"/>
</dbReference>
<feature type="modified residue" description="4-aspartylphosphate" evidence="1">
    <location>
        <position position="54"/>
    </location>
</feature>
<dbReference type="InterPro" id="IPR001789">
    <property type="entry name" value="Sig_transdc_resp-reg_receiver"/>
</dbReference>
<proteinExistence type="predicted"/>
<dbReference type="EMBL" id="WTVR01000001">
    <property type="protein sequence ID" value="NMF86910.1"/>
    <property type="molecule type" value="Genomic_DNA"/>
</dbReference>
<dbReference type="SUPFAM" id="SSF52172">
    <property type="entry name" value="CheY-like"/>
    <property type="match status" value="1"/>
</dbReference>
<name>A0ABX1MKL5_9RHOO</name>
<dbReference type="Gene3D" id="3.40.50.2300">
    <property type="match status" value="1"/>
</dbReference>
<dbReference type="PROSITE" id="PS51832">
    <property type="entry name" value="HD_GYP"/>
    <property type="match status" value="1"/>
</dbReference>
<evidence type="ECO:0000259" key="2">
    <source>
        <dbReference type="PROSITE" id="PS50110"/>
    </source>
</evidence>
<dbReference type="CDD" id="cd19920">
    <property type="entry name" value="REC_PA4781-like"/>
    <property type="match status" value="1"/>
</dbReference>
<evidence type="ECO:0000256" key="1">
    <source>
        <dbReference type="PROSITE-ProRule" id="PRU00169"/>
    </source>
</evidence>
<gene>
    <name evidence="4" type="ORF">GPA26_00295</name>
</gene>
<evidence type="ECO:0000313" key="5">
    <source>
        <dbReference type="Proteomes" id="UP000652074"/>
    </source>
</evidence>
<dbReference type="SMART" id="SM00471">
    <property type="entry name" value="HDc"/>
    <property type="match status" value="1"/>
</dbReference>
<sequence>MDGPTVLIVDDTPQNLTVLGELLQPLYRVRAANSGERALRVAATEPKPDLILLDVMMPGLDGYEVLGRLREDAATRDIPVIFVTAMDAAESEERGLKLGAVDYIVKPFSPAIVLARVATHLELKRARDRLSAQNNWLEREISRRMAENLLIQDLGIRALACLAEARDNETGLHIIRTQYYVETLGRHLGNHPRFAEALAGARLELIVKAAPLHDIGKVGIPDAILLKPGPLDAREWEIMKTHPSIGTAAISKAMEEALADASDDVAEHAAGAFAFLKVANEIAGGHHEKWDGSGYPQGLEGDAIPVSARLMALADVFDALISRRVYKPPMPMEKATEIILAGRGRHFDPDVVDAFLACRDEFVDIATRYAEPEHEHQSEQEAQA</sequence>